<accession>A0A2H0CGW2</accession>
<gene>
    <name evidence="2" type="ORF">COW91_01060</name>
</gene>
<evidence type="ECO:0000256" key="1">
    <source>
        <dbReference type="SAM" id="Phobius"/>
    </source>
</evidence>
<reference evidence="2 3" key="1">
    <citation type="submission" date="2017-09" db="EMBL/GenBank/DDBJ databases">
        <title>Depth-based differentiation of microbial function through sediment-hosted aquifers and enrichment of novel symbionts in the deep terrestrial subsurface.</title>
        <authorList>
            <person name="Probst A.J."/>
            <person name="Ladd B."/>
            <person name="Jarett J.K."/>
            <person name="Geller-Mcgrath D.E."/>
            <person name="Sieber C.M."/>
            <person name="Emerson J.B."/>
            <person name="Anantharaman K."/>
            <person name="Thomas B.C."/>
            <person name="Malmstrom R."/>
            <person name="Stieglmeier M."/>
            <person name="Klingl A."/>
            <person name="Woyke T."/>
            <person name="Ryan C.M."/>
            <person name="Banfield J.F."/>
        </authorList>
    </citation>
    <scope>NUCLEOTIDE SEQUENCE [LARGE SCALE GENOMIC DNA]</scope>
    <source>
        <strain evidence="2">CG22_combo_CG10-13_8_21_14_all_32_8</strain>
    </source>
</reference>
<evidence type="ECO:0000313" key="2">
    <source>
        <dbReference type="EMBL" id="PIP69144.1"/>
    </source>
</evidence>
<sequence>MKLNKNNKIYNIKKFRQINFKLFLILAVILVGVVSLFFISNTKVSAQAGNEIIVKTIGYSILSPNSFVFGGHYSGNIERKGFTTYFQFKKNNSNLDIDAEETIKIIRETNVEEFNDFYTSPELNLFSTYYFRAVGYFNDNPSEKFYGNILNLKTGYIPVGFNIPFTIDENAIVVSSAPLEAVKLVANIEIGKVAGVQSAYIIAGGLNTDFVYVEVTTAKEAVVVAMSSNIVNNIISTTKTLKNNINTLKTATTELNSQIQTPPPAPPEEDPGMGLVPCDGSAEHPCDFYQLLDLINKVINFIIVGLVIPIAAIMFAYAGFELLTSGGETSKREKAKSIFLNVAIGLIVVVAAFLIVQTVLSIAGYDKSWDWFGF</sequence>
<organism evidence="2 3">
    <name type="scientific">Candidatus Nomurabacteria bacterium CG22_combo_CG10-13_8_21_14_all_32_8</name>
    <dbReference type="NCBI Taxonomy" id="1974732"/>
    <lineage>
        <taxon>Bacteria</taxon>
        <taxon>Candidatus Nomuraibacteriota</taxon>
    </lineage>
</organism>
<proteinExistence type="predicted"/>
<keyword evidence="1" id="KW-0472">Membrane</keyword>
<keyword evidence="1" id="KW-0812">Transmembrane</keyword>
<protein>
    <submittedName>
        <fullName evidence="2">Uncharacterized protein</fullName>
    </submittedName>
</protein>
<evidence type="ECO:0000313" key="3">
    <source>
        <dbReference type="Proteomes" id="UP000229176"/>
    </source>
</evidence>
<feature type="transmembrane region" description="Helical" evidence="1">
    <location>
        <begin position="338"/>
        <end position="365"/>
    </location>
</feature>
<dbReference type="InterPro" id="IPR043993">
    <property type="entry name" value="T4SS_pilin"/>
</dbReference>
<dbReference type="Proteomes" id="UP000229176">
    <property type="component" value="Unassembled WGS sequence"/>
</dbReference>
<dbReference type="EMBL" id="PCTI01000011">
    <property type="protein sequence ID" value="PIP69144.1"/>
    <property type="molecule type" value="Genomic_DNA"/>
</dbReference>
<name>A0A2H0CGW2_9BACT</name>
<feature type="transmembrane region" description="Helical" evidence="1">
    <location>
        <begin position="298"/>
        <end position="318"/>
    </location>
</feature>
<comment type="caution">
    <text evidence="2">The sequence shown here is derived from an EMBL/GenBank/DDBJ whole genome shotgun (WGS) entry which is preliminary data.</text>
</comment>
<keyword evidence="1" id="KW-1133">Transmembrane helix</keyword>
<dbReference type="AlphaFoldDB" id="A0A2H0CGW2"/>
<feature type="transmembrane region" description="Helical" evidence="1">
    <location>
        <begin position="20"/>
        <end position="39"/>
    </location>
</feature>
<dbReference type="Pfam" id="PF18895">
    <property type="entry name" value="T4SS_pilin"/>
    <property type="match status" value="1"/>
</dbReference>